<reference evidence="13 14" key="1">
    <citation type="submission" date="2018-12" db="EMBL/GenBank/DDBJ databases">
        <title>Complete genome sequence of Iodobacter sp. H11R3.</title>
        <authorList>
            <person name="Bae J.-W."/>
        </authorList>
    </citation>
    <scope>NUCLEOTIDE SEQUENCE [LARGE SCALE GENOMIC DNA]</scope>
    <source>
        <strain evidence="13 14">H11R3</strain>
    </source>
</reference>
<dbReference type="SUPFAM" id="SSF158544">
    <property type="entry name" value="GspK insert domain-like"/>
    <property type="match status" value="1"/>
</dbReference>
<keyword evidence="9 10" id="KW-0472">Membrane</keyword>
<evidence type="ECO:0000256" key="8">
    <source>
        <dbReference type="ARBA" id="ARBA00022989"/>
    </source>
</evidence>
<dbReference type="PANTHER" id="PTHR38831:SF1">
    <property type="entry name" value="TYPE II SECRETION SYSTEM PROTEIN K-RELATED"/>
    <property type="match status" value="1"/>
</dbReference>
<dbReference type="InterPro" id="IPR005628">
    <property type="entry name" value="GspK"/>
</dbReference>
<dbReference type="InterPro" id="IPR038072">
    <property type="entry name" value="GspK_central_sf"/>
</dbReference>
<dbReference type="GO" id="GO:0009306">
    <property type="term" value="P:protein secretion"/>
    <property type="evidence" value="ECO:0007669"/>
    <property type="project" value="InterPro"/>
</dbReference>
<organism evidence="13 14">
    <name type="scientific">Iodobacter ciconiae</name>
    <dbReference type="NCBI Taxonomy" id="2496266"/>
    <lineage>
        <taxon>Bacteria</taxon>
        <taxon>Pseudomonadati</taxon>
        <taxon>Pseudomonadota</taxon>
        <taxon>Betaproteobacteria</taxon>
        <taxon>Neisseriales</taxon>
        <taxon>Chitinibacteraceae</taxon>
        <taxon>Iodobacter</taxon>
    </lineage>
</organism>
<evidence type="ECO:0000259" key="12">
    <source>
        <dbReference type="Pfam" id="PF21687"/>
    </source>
</evidence>
<evidence type="ECO:0000256" key="5">
    <source>
        <dbReference type="ARBA" id="ARBA00022519"/>
    </source>
</evidence>
<dbReference type="InterPro" id="IPR045584">
    <property type="entry name" value="Pilin-like"/>
</dbReference>
<sequence>MMRKQQGVAIITAVLTAALVATLAVAIAWRQQLWFRQLENQFDLAEARGIARASINLARLTLRDDARNNQIDHQLEPWNIPIPAIPVEAGRVGGRLLEQQGRFNLNNVVQNGILNEAGFAAFQRLLQTLGLPQDIANALVDWQDADSLTRYPGGAEDVEYLAMPEPYRAGNRALLDIQGLSRIRGFSPEVIAKLEPLVSILPQTVPVNVNFAGPEVLAAIIPGLSVSAAQGVIAKRSGKYFKSIEEFKLALPQTLQNTLSLNAVSISSNYFISEVDTNFGRVNMRFQALLERKPDQVPRIVWLRRR</sequence>
<dbReference type="Proteomes" id="UP000282438">
    <property type="component" value="Chromosome"/>
</dbReference>
<evidence type="ECO:0000313" key="13">
    <source>
        <dbReference type="EMBL" id="AZN36049.1"/>
    </source>
</evidence>
<keyword evidence="4 10" id="KW-1003">Cell membrane</keyword>
<keyword evidence="7" id="KW-0653">Protein transport</keyword>
<dbReference type="PANTHER" id="PTHR38831">
    <property type="entry name" value="TYPE II SECRETION SYSTEM PROTEIN K"/>
    <property type="match status" value="1"/>
</dbReference>
<dbReference type="SUPFAM" id="SSF54523">
    <property type="entry name" value="Pili subunits"/>
    <property type="match status" value="1"/>
</dbReference>
<dbReference type="Gene3D" id="3.30.1300.30">
    <property type="entry name" value="GSPII I/J protein-like"/>
    <property type="match status" value="1"/>
</dbReference>
<evidence type="ECO:0000259" key="11">
    <source>
        <dbReference type="Pfam" id="PF03934"/>
    </source>
</evidence>
<evidence type="ECO:0000256" key="2">
    <source>
        <dbReference type="ARBA" id="ARBA00007246"/>
    </source>
</evidence>
<dbReference type="InterPro" id="IPR049179">
    <property type="entry name" value="T2SSK_SAM-like_2nd"/>
</dbReference>
<evidence type="ECO:0000256" key="1">
    <source>
        <dbReference type="ARBA" id="ARBA00004533"/>
    </source>
</evidence>
<evidence type="ECO:0000256" key="9">
    <source>
        <dbReference type="ARBA" id="ARBA00023136"/>
    </source>
</evidence>
<dbReference type="AlphaFoldDB" id="A0A3S8ZRD4"/>
<keyword evidence="3 10" id="KW-0813">Transport</keyword>
<dbReference type="EMBL" id="CP034433">
    <property type="protein sequence ID" value="AZN36049.1"/>
    <property type="molecule type" value="Genomic_DNA"/>
</dbReference>
<dbReference type="KEGG" id="iod:EJO50_05880"/>
<dbReference type="InterPro" id="IPR049031">
    <property type="entry name" value="T2SSK_SAM-like_1st"/>
</dbReference>
<feature type="domain" description="T2SS protein K second SAM-like" evidence="11">
    <location>
        <begin position="207"/>
        <end position="253"/>
    </location>
</feature>
<name>A0A3S8ZRD4_9NEIS</name>
<dbReference type="OrthoDB" id="5293133at2"/>
<keyword evidence="8" id="KW-1133">Transmembrane helix</keyword>
<evidence type="ECO:0000256" key="7">
    <source>
        <dbReference type="ARBA" id="ARBA00022927"/>
    </source>
</evidence>
<keyword evidence="14" id="KW-1185">Reference proteome</keyword>
<evidence type="ECO:0000313" key="14">
    <source>
        <dbReference type="Proteomes" id="UP000282438"/>
    </source>
</evidence>
<gene>
    <name evidence="13" type="ORF">EJO50_05880</name>
</gene>
<accession>A0A3S8ZRD4</accession>
<dbReference type="Pfam" id="PF03934">
    <property type="entry name" value="T2SSK"/>
    <property type="match status" value="1"/>
</dbReference>
<comment type="similarity">
    <text evidence="2 10">Belongs to the GSP K family.</text>
</comment>
<protein>
    <recommendedName>
        <fullName evidence="10">Type II secretion system protein K</fullName>
    </recommendedName>
</protein>
<dbReference type="Pfam" id="PF21687">
    <property type="entry name" value="T2SSK_1st"/>
    <property type="match status" value="1"/>
</dbReference>
<dbReference type="GO" id="GO:0005886">
    <property type="term" value="C:plasma membrane"/>
    <property type="evidence" value="ECO:0007669"/>
    <property type="project" value="UniProtKB-SubCell"/>
</dbReference>
<evidence type="ECO:0000256" key="4">
    <source>
        <dbReference type="ARBA" id="ARBA00022475"/>
    </source>
</evidence>
<dbReference type="NCBIfam" id="NF037980">
    <property type="entry name" value="T2SS_GspK"/>
    <property type="match status" value="1"/>
</dbReference>
<keyword evidence="6" id="KW-0812">Transmembrane</keyword>
<dbReference type="Gene3D" id="1.10.40.60">
    <property type="entry name" value="EpsJ-like"/>
    <property type="match status" value="2"/>
</dbReference>
<keyword evidence="5 10" id="KW-0997">Cell inner membrane</keyword>
<dbReference type="RefSeq" id="WP_125972356.1">
    <property type="nucleotide sequence ID" value="NZ_CP034433.1"/>
</dbReference>
<evidence type="ECO:0000256" key="10">
    <source>
        <dbReference type="PIRNR" id="PIRNR002786"/>
    </source>
</evidence>
<dbReference type="PIRSF" id="PIRSF002786">
    <property type="entry name" value="XcpX"/>
    <property type="match status" value="1"/>
</dbReference>
<proteinExistence type="inferred from homology"/>
<evidence type="ECO:0000256" key="3">
    <source>
        <dbReference type="ARBA" id="ARBA00022448"/>
    </source>
</evidence>
<evidence type="ECO:0000256" key="6">
    <source>
        <dbReference type="ARBA" id="ARBA00022692"/>
    </source>
</evidence>
<feature type="domain" description="T2SS protein K first SAM-like" evidence="12">
    <location>
        <begin position="101"/>
        <end position="203"/>
    </location>
</feature>
<comment type="subcellular location">
    <subcellularLocation>
        <location evidence="1 10">Cell inner membrane</location>
    </subcellularLocation>
</comment>